<gene>
    <name evidence="1" type="ORF">NR989_09105</name>
</gene>
<accession>A0ABY8C868</accession>
<reference evidence="1 2" key="1">
    <citation type="submission" date="2022-06" db="EMBL/GenBank/DDBJ databases">
        <title>Thiomicrohabdus sp. nov, an obligately chemolithoautotrophic, sulfur-oxidizing bacterium isolated from beach of Guanyin Mountain. Amoy.</title>
        <authorList>
            <person name="Zhu H."/>
        </authorList>
    </citation>
    <scope>NUCLEOTIDE SEQUENCE [LARGE SCALE GENOMIC DNA]</scope>
    <source>
        <strain evidence="1 2">XGS-01</strain>
    </source>
</reference>
<evidence type="ECO:0000313" key="1">
    <source>
        <dbReference type="EMBL" id="WEJ62165.1"/>
    </source>
</evidence>
<sequence length="134" mass="14846">MSFLSIVGSIIEPVTKLIDDLHTSDEEKLLIKERVMTLQAQAYTQALDYEKAQLQAQADIIKAEAQGQSWIQRSWRPITMLTFLVLVVCDSFGWLANPLAPEAWTLLQIGLGGYVVGRSAEKIAPAVMEKIGSK</sequence>
<evidence type="ECO:0000313" key="2">
    <source>
        <dbReference type="Proteomes" id="UP001222275"/>
    </source>
</evidence>
<protein>
    <submittedName>
        <fullName evidence="1">Holin family protein</fullName>
    </submittedName>
</protein>
<name>A0ABY8C868_9GAMM</name>
<keyword evidence="2" id="KW-1185">Reference proteome</keyword>
<dbReference type="EMBL" id="CP102381">
    <property type="protein sequence ID" value="WEJ62165.1"/>
    <property type="molecule type" value="Genomic_DNA"/>
</dbReference>
<dbReference type="Pfam" id="PF11351">
    <property type="entry name" value="GTA_holin_3TM"/>
    <property type="match status" value="1"/>
</dbReference>
<proteinExistence type="predicted"/>
<dbReference type="Proteomes" id="UP001222275">
    <property type="component" value="Chromosome"/>
</dbReference>
<organism evidence="1 2">
    <name type="scientific">Thiomicrorhabdus lithotrophica</name>
    <dbReference type="NCBI Taxonomy" id="2949997"/>
    <lineage>
        <taxon>Bacteria</taxon>
        <taxon>Pseudomonadati</taxon>
        <taxon>Pseudomonadota</taxon>
        <taxon>Gammaproteobacteria</taxon>
        <taxon>Thiotrichales</taxon>
        <taxon>Piscirickettsiaceae</taxon>
        <taxon>Thiomicrorhabdus</taxon>
    </lineage>
</organism>
<dbReference type="InterPro" id="IPR021497">
    <property type="entry name" value="GTA_holin_3TM"/>
</dbReference>
<dbReference type="RefSeq" id="WP_275594422.1">
    <property type="nucleotide sequence ID" value="NZ_CP102381.1"/>
</dbReference>